<evidence type="ECO:0000256" key="2">
    <source>
        <dbReference type="ARBA" id="ARBA00022771"/>
    </source>
</evidence>
<dbReference type="SUPFAM" id="SSF57850">
    <property type="entry name" value="RING/U-box"/>
    <property type="match status" value="1"/>
</dbReference>
<keyword evidence="2 4" id="KW-0863">Zinc-finger</keyword>
<evidence type="ECO:0000313" key="7">
    <source>
        <dbReference type="Proteomes" id="UP001054252"/>
    </source>
</evidence>
<dbReference type="Proteomes" id="UP001054252">
    <property type="component" value="Unassembled WGS sequence"/>
</dbReference>
<evidence type="ECO:0000313" key="6">
    <source>
        <dbReference type="EMBL" id="GKV53752.1"/>
    </source>
</evidence>
<keyword evidence="7" id="KW-1185">Reference proteome</keyword>
<dbReference type="Pfam" id="PF13920">
    <property type="entry name" value="zf-C3HC4_3"/>
    <property type="match status" value="1"/>
</dbReference>
<dbReference type="Gene3D" id="3.30.40.10">
    <property type="entry name" value="Zinc/RING finger domain, C3HC4 (zinc finger)"/>
    <property type="match status" value="1"/>
</dbReference>
<comment type="caution">
    <text evidence="6">The sequence shown here is derived from an EMBL/GenBank/DDBJ whole genome shotgun (WGS) entry which is preliminary data.</text>
</comment>
<dbReference type="EMBL" id="BPVZ01001836">
    <property type="protein sequence ID" value="GKV53752.1"/>
    <property type="molecule type" value="Genomic_DNA"/>
</dbReference>
<evidence type="ECO:0000256" key="3">
    <source>
        <dbReference type="ARBA" id="ARBA00022833"/>
    </source>
</evidence>
<dbReference type="SMART" id="SM00184">
    <property type="entry name" value="RING"/>
    <property type="match status" value="1"/>
</dbReference>
<dbReference type="PANTHER" id="PTHR46858">
    <property type="entry name" value="OS05G0521000 PROTEIN"/>
    <property type="match status" value="1"/>
</dbReference>
<protein>
    <recommendedName>
        <fullName evidence="5">RING-type domain-containing protein</fullName>
    </recommendedName>
</protein>
<keyword evidence="3" id="KW-0862">Zinc</keyword>
<evidence type="ECO:0000256" key="4">
    <source>
        <dbReference type="PROSITE-ProRule" id="PRU00175"/>
    </source>
</evidence>
<dbReference type="PROSITE" id="PS50089">
    <property type="entry name" value="ZF_RING_2"/>
    <property type="match status" value="1"/>
</dbReference>
<accession>A0AAV5MVW5</accession>
<dbReference type="InterPro" id="IPR001841">
    <property type="entry name" value="Znf_RING"/>
</dbReference>
<dbReference type="AlphaFoldDB" id="A0AAV5MVW5"/>
<name>A0AAV5MVW5_9ROSI</name>
<evidence type="ECO:0000259" key="5">
    <source>
        <dbReference type="PROSITE" id="PS50089"/>
    </source>
</evidence>
<evidence type="ECO:0000256" key="1">
    <source>
        <dbReference type="ARBA" id="ARBA00022723"/>
    </source>
</evidence>
<dbReference type="GO" id="GO:0008270">
    <property type="term" value="F:zinc ion binding"/>
    <property type="evidence" value="ECO:0007669"/>
    <property type="project" value="UniProtKB-KW"/>
</dbReference>
<proteinExistence type="predicted"/>
<gene>
    <name evidence="6" type="ORF">SLEP1_g60267</name>
</gene>
<dbReference type="GO" id="GO:0016567">
    <property type="term" value="P:protein ubiquitination"/>
    <property type="evidence" value="ECO:0007669"/>
    <property type="project" value="TreeGrafter"/>
</dbReference>
<dbReference type="GO" id="GO:0061630">
    <property type="term" value="F:ubiquitin protein ligase activity"/>
    <property type="evidence" value="ECO:0007669"/>
    <property type="project" value="TreeGrafter"/>
</dbReference>
<reference evidence="6 7" key="1">
    <citation type="journal article" date="2021" name="Commun. Biol.">
        <title>The genome of Shorea leprosula (Dipterocarpaceae) highlights the ecological relevance of drought in aseasonal tropical rainforests.</title>
        <authorList>
            <person name="Ng K.K.S."/>
            <person name="Kobayashi M.J."/>
            <person name="Fawcett J.A."/>
            <person name="Hatakeyama M."/>
            <person name="Paape T."/>
            <person name="Ng C.H."/>
            <person name="Ang C.C."/>
            <person name="Tnah L.H."/>
            <person name="Lee C.T."/>
            <person name="Nishiyama T."/>
            <person name="Sese J."/>
            <person name="O'Brien M.J."/>
            <person name="Copetti D."/>
            <person name="Mohd Noor M.I."/>
            <person name="Ong R.C."/>
            <person name="Putra M."/>
            <person name="Sireger I.Z."/>
            <person name="Indrioko S."/>
            <person name="Kosugi Y."/>
            <person name="Izuno A."/>
            <person name="Isagi Y."/>
            <person name="Lee S.L."/>
            <person name="Shimizu K.K."/>
        </authorList>
    </citation>
    <scope>NUCLEOTIDE SEQUENCE [LARGE SCALE GENOMIC DNA]</scope>
    <source>
        <strain evidence="6">214</strain>
    </source>
</reference>
<dbReference type="InterPro" id="IPR013083">
    <property type="entry name" value="Znf_RING/FYVE/PHD"/>
</dbReference>
<feature type="domain" description="RING-type" evidence="5">
    <location>
        <begin position="67"/>
        <end position="107"/>
    </location>
</feature>
<sequence>MILRYVSEFNDESNEYESRPTETTPLCSTNVAASVTYRTCEDQDLESGNCNNSSDESDDDLYDGKLCAICYDEQRNCFFVPCGHCATCYECAKRIFDGENKKCPVCRRLIGKVRRLLAP</sequence>
<keyword evidence="1" id="KW-0479">Metal-binding</keyword>
<dbReference type="PANTHER" id="PTHR46858:SF15">
    <property type="entry name" value="DEATH-ASSOCIATED INHIBITOR OF APOPTOSIS 1-LIKE"/>
    <property type="match status" value="1"/>
</dbReference>
<organism evidence="6 7">
    <name type="scientific">Rubroshorea leprosula</name>
    <dbReference type="NCBI Taxonomy" id="152421"/>
    <lineage>
        <taxon>Eukaryota</taxon>
        <taxon>Viridiplantae</taxon>
        <taxon>Streptophyta</taxon>
        <taxon>Embryophyta</taxon>
        <taxon>Tracheophyta</taxon>
        <taxon>Spermatophyta</taxon>
        <taxon>Magnoliopsida</taxon>
        <taxon>eudicotyledons</taxon>
        <taxon>Gunneridae</taxon>
        <taxon>Pentapetalae</taxon>
        <taxon>rosids</taxon>
        <taxon>malvids</taxon>
        <taxon>Malvales</taxon>
        <taxon>Dipterocarpaceae</taxon>
        <taxon>Rubroshorea</taxon>
    </lineage>
</organism>